<feature type="transmembrane region" description="Helical" evidence="1">
    <location>
        <begin position="21"/>
        <end position="40"/>
    </location>
</feature>
<feature type="transmembrane region" description="Helical" evidence="1">
    <location>
        <begin position="123"/>
        <end position="146"/>
    </location>
</feature>
<protein>
    <submittedName>
        <fullName evidence="3">LytTR family transcriptional regulator DNA-binding domain-containing protein</fullName>
    </submittedName>
</protein>
<sequence length="301" mass="35727">MIDSILKWLKTPYYFNPSAKFKLKISFFHGLFVFLFLYIFRPFYLSQFDVIILEYTLGIGIIAFLGTFFVLYVPSIIFKKYFHEDNWTVGKNILLIFVGVIFVAFFLWYFGEMYKEPYNLKKLSFLEFLFYTFLVSIFPLTFFVFINEKNVRKKRRNRAKEINFYNANKLKKQTKVEITPLESIEKEAKIEIFSDNKKESIKIRIEELVYITSQGNYACFFLLKNNVLKEKILRVTLTQISKKFADNCNILRCHKSYIVNTKFIKGISGNARGYLLKSDIIPFDVPVSRKFSKQSLLKLVK</sequence>
<dbReference type="GO" id="GO:0003677">
    <property type="term" value="F:DNA binding"/>
    <property type="evidence" value="ECO:0007669"/>
    <property type="project" value="UniProtKB-KW"/>
</dbReference>
<organism evidence="3 4">
    <name type="scientific">Polaribacter batillariae</name>
    <dbReference type="NCBI Taxonomy" id="2808900"/>
    <lineage>
        <taxon>Bacteria</taxon>
        <taxon>Pseudomonadati</taxon>
        <taxon>Bacteroidota</taxon>
        <taxon>Flavobacteriia</taxon>
        <taxon>Flavobacteriales</taxon>
        <taxon>Flavobacteriaceae</taxon>
    </lineage>
</organism>
<accession>A0ABX7SQ35</accession>
<evidence type="ECO:0000256" key="1">
    <source>
        <dbReference type="SAM" id="Phobius"/>
    </source>
</evidence>
<keyword evidence="4" id="KW-1185">Reference proteome</keyword>
<feature type="transmembrane region" description="Helical" evidence="1">
    <location>
        <begin position="52"/>
        <end position="73"/>
    </location>
</feature>
<dbReference type="Gene3D" id="2.40.50.1020">
    <property type="entry name" value="LytTr DNA-binding domain"/>
    <property type="match status" value="1"/>
</dbReference>
<dbReference type="SMART" id="SM00850">
    <property type="entry name" value="LytTR"/>
    <property type="match status" value="1"/>
</dbReference>
<dbReference type="RefSeq" id="WP_207970527.1">
    <property type="nucleotide sequence ID" value="NZ_CP071795.1"/>
</dbReference>
<dbReference type="InterPro" id="IPR007492">
    <property type="entry name" value="LytTR_DNA-bd_dom"/>
</dbReference>
<name>A0ABX7SQ35_9FLAO</name>
<feature type="domain" description="HTH LytTR-type" evidence="2">
    <location>
        <begin position="236"/>
        <end position="299"/>
    </location>
</feature>
<gene>
    <name evidence="3" type="ORF">JL193_09185</name>
</gene>
<dbReference type="EMBL" id="CP071795">
    <property type="protein sequence ID" value="QTD36337.1"/>
    <property type="molecule type" value="Genomic_DNA"/>
</dbReference>
<dbReference type="PROSITE" id="PS50930">
    <property type="entry name" value="HTH_LYTTR"/>
    <property type="match status" value="1"/>
</dbReference>
<keyword evidence="1" id="KW-0812">Transmembrane</keyword>
<evidence type="ECO:0000259" key="2">
    <source>
        <dbReference type="PROSITE" id="PS50930"/>
    </source>
</evidence>
<keyword evidence="1" id="KW-1133">Transmembrane helix</keyword>
<keyword evidence="1" id="KW-0472">Membrane</keyword>
<evidence type="ECO:0000313" key="4">
    <source>
        <dbReference type="Proteomes" id="UP000663935"/>
    </source>
</evidence>
<reference evidence="3 4" key="1">
    <citation type="submission" date="2021-03" db="EMBL/GenBank/DDBJ databases">
        <title>Complete genome of Polaribacter_sp.G4M1.</title>
        <authorList>
            <person name="Jeong S.W."/>
            <person name="Bae J.W."/>
        </authorList>
    </citation>
    <scope>NUCLEOTIDE SEQUENCE [LARGE SCALE GENOMIC DNA]</scope>
    <source>
        <strain evidence="3 4">G4M1</strain>
    </source>
</reference>
<feature type="transmembrane region" description="Helical" evidence="1">
    <location>
        <begin position="93"/>
        <end position="111"/>
    </location>
</feature>
<dbReference type="Pfam" id="PF04397">
    <property type="entry name" value="LytTR"/>
    <property type="match status" value="1"/>
</dbReference>
<evidence type="ECO:0000313" key="3">
    <source>
        <dbReference type="EMBL" id="QTD36337.1"/>
    </source>
</evidence>
<dbReference type="Proteomes" id="UP000663935">
    <property type="component" value="Chromosome"/>
</dbReference>
<proteinExistence type="predicted"/>
<keyword evidence="3" id="KW-0238">DNA-binding</keyword>